<evidence type="ECO:0000259" key="1">
    <source>
        <dbReference type="PROSITE" id="PS50914"/>
    </source>
</evidence>
<evidence type="ECO:0000313" key="2">
    <source>
        <dbReference type="EMBL" id="OIQ79333.1"/>
    </source>
</evidence>
<proteinExistence type="predicted"/>
<accession>A0A1J5QTV4</accession>
<comment type="caution">
    <text evidence="2">The sequence shown here is derived from an EMBL/GenBank/DDBJ whole genome shotgun (WGS) entry which is preliminary data.</text>
</comment>
<dbReference type="PANTHER" id="PTHR34606">
    <property type="entry name" value="BON DOMAIN-CONTAINING PROTEIN"/>
    <property type="match status" value="1"/>
</dbReference>
<dbReference type="EMBL" id="MLJW01001233">
    <property type="protein sequence ID" value="OIQ79333.1"/>
    <property type="molecule type" value="Genomic_DNA"/>
</dbReference>
<protein>
    <submittedName>
        <fullName evidence="2">Osmotically-inducible protein Y</fullName>
    </submittedName>
</protein>
<dbReference type="InterPro" id="IPR051686">
    <property type="entry name" value="Lipoprotein_DolP"/>
</dbReference>
<name>A0A1J5QTV4_9ZZZZ</name>
<dbReference type="InterPro" id="IPR007055">
    <property type="entry name" value="BON_dom"/>
</dbReference>
<sequence length="109" mass="11547">MKIKLASACFIIGTLLAPVAVHAADSDADRSHPGTFVKDSVITTKIKAKLAEEKMRSLVHIGVDTDKDGVVWLSGTVRTQEQADKAVAIANGTEGVTSVRSSITIKKDD</sequence>
<dbReference type="Gene3D" id="3.30.1340.30">
    <property type="match status" value="1"/>
</dbReference>
<dbReference type="AlphaFoldDB" id="A0A1J5QTV4"/>
<dbReference type="PANTHER" id="PTHR34606:SF16">
    <property type="entry name" value="BON DOMAIN-CONTAINING PROTEIN"/>
    <property type="match status" value="1"/>
</dbReference>
<feature type="domain" description="BON" evidence="1">
    <location>
        <begin position="38"/>
        <end position="107"/>
    </location>
</feature>
<reference evidence="2" key="1">
    <citation type="submission" date="2016-10" db="EMBL/GenBank/DDBJ databases">
        <title>Sequence of Gallionella enrichment culture.</title>
        <authorList>
            <person name="Poehlein A."/>
            <person name="Muehling M."/>
            <person name="Daniel R."/>
        </authorList>
    </citation>
    <scope>NUCLEOTIDE SEQUENCE</scope>
</reference>
<organism evidence="2">
    <name type="scientific">mine drainage metagenome</name>
    <dbReference type="NCBI Taxonomy" id="410659"/>
    <lineage>
        <taxon>unclassified sequences</taxon>
        <taxon>metagenomes</taxon>
        <taxon>ecological metagenomes</taxon>
    </lineage>
</organism>
<gene>
    <name evidence="2" type="primary">osmY_22</name>
    <name evidence="2" type="ORF">GALL_389250</name>
</gene>
<dbReference type="PROSITE" id="PS50914">
    <property type="entry name" value="BON"/>
    <property type="match status" value="1"/>
</dbReference>
<dbReference type="Pfam" id="PF04972">
    <property type="entry name" value="BON"/>
    <property type="match status" value="1"/>
</dbReference>